<protein>
    <submittedName>
        <fullName evidence="2">Uncharacterized protein LOC142181854</fullName>
    </submittedName>
</protein>
<accession>A0AC58UPZ2</accession>
<organism evidence="1 2">
    <name type="scientific">Nicotiana tabacum</name>
    <name type="common">Common tobacco</name>
    <dbReference type="NCBI Taxonomy" id="4097"/>
    <lineage>
        <taxon>Eukaryota</taxon>
        <taxon>Viridiplantae</taxon>
        <taxon>Streptophyta</taxon>
        <taxon>Embryophyta</taxon>
        <taxon>Tracheophyta</taxon>
        <taxon>Spermatophyta</taxon>
        <taxon>Magnoliopsida</taxon>
        <taxon>eudicotyledons</taxon>
        <taxon>Gunneridae</taxon>
        <taxon>Pentapetalae</taxon>
        <taxon>asterids</taxon>
        <taxon>lamiids</taxon>
        <taxon>Solanales</taxon>
        <taxon>Solanaceae</taxon>
        <taxon>Nicotianoideae</taxon>
        <taxon>Nicotianeae</taxon>
        <taxon>Nicotiana</taxon>
    </lineage>
</organism>
<gene>
    <name evidence="2" type="primary">LOC142181854</name>
</gene>
<evidence type="ECO:0000313" key="2">
    <source>
        <dbReference type="RefSeq" id="XP_075111565.1"/>
    </source>
</evidence>
<keyword evidence="1" id="KW-1185">Reference proteome</keyword>
<reference evidence="1" key="1">
    <citation type="journal article" date="2014" name="Nat. Commun.">
        <title>The tobacco genome sequence and its comparison with those of tomato and potato.</title>
        <authorList>
            <person name="Sierro N."/>
            <person name="Battey J.N."/>
            <person name="Ouadi S."/>
            <person name="Bakaher N."/>
            <person name="Bovet L."/>
            <person name="Willig A."/>
            <person name="Goepfert S."/>
            <person name="Peitsch M.C."/>
            <person name="Ivanov N.V."/>
        </authorList>
    </citation>
    <scope>NUCLEOTIDE SEQUENCE [LARGE SCALE GENOMIC DNA]</scope>
</reference>
<sequence>MDIQLWNKSVVCKLLWNICNKKDKLWVKWIHCYYGRRASLWKSKPMQASWIVQKILKAAKYLEEVGIQEEELNQMQSFTIQKMYKKFQGEYPKCSWRRLICNNYGAPRWSFILYLNLHGRLLTRDRVAKWSLVDDLSCPLCTSEPENAEHLLFKCGMASQIWDSLLEWQVIQRKAKGWYEEVQWAEEKQKSIRLGHDVQDPNEREL</sequence>
<name>A0AC58UPZ2_TOBAC</name>
<dbReference type="Proteomes" id="UP000790787">
    <property type="component" value="Chromosome 6"/>
</dbReference>
<evidence type="ECO:0000313" key="1">
    <source>
        <dbReference type="Proteomes" id="UP000790787"/>
    </source>
</evidence>
<reference evidence="2" key="2">
    <citation type="submission" date="2025-08" db="UniProtKB">
        <authorList>
            <consortium name="RefSeq"/>
        </authorList>
    </citation>
    <scope>IDENTIFICATION</scope>
    <source>
        <tissue evidence="2">Leaf</tissue>
    </source>
</reference>
<proteinExistence type="predicted"/>
<dbReference type="RefSeq" id="XP_075111565.1">
    <property type="nucleotide sequence ID" value="XM_075255464.1"/>
</dbReference>